<dbReference type="EMBL" id="GAIX01007634">
    <property type="protein sequence ID" value="JAA84926.1"/>
    <property type="molecule type" value="Transcribed_RNA"/>
</dbReference>
<protein>
    <submittedName>
        <fullName evidence="1">Uncharacterized protein</fullName>
    </submittedName>
</protein>
<feature type="non-terminal residue" evidence="1">
    <location>
        <position position="1"/>
    </location>
</feature>
<organism evidence="1">
    <name type="scientific">Pararge aegeria</name>
    <name type="common">speckled wood butterfly</name>
    <dbReference type="NCBI Taxonomy" id="116150"/>
    <lineage>
        <taxon>Eukaryota</taxon>
        <taxon>Metazoa</taxon>
        <taxon>Ecdysozoa</taxon>
        <taxon>Arthropoda</taxon>
        <taxon>Hexapoda</taxon>
        <taxon>Insecta</taxon>
        <taxon>Pterygota</taxon>
        <taxon>Neoptera</taxon>
        <taxon>Endopterygota</taxon>
        <taxon>Lepidoptera</taxon>
        <taxon>Glossata</taxon>
        <taxon>Ditrysia</taxon>
        <taxon>Papilionoidea</taxon>
        <taxon>Nymphalidae</taxon>
        <taxon>Satyrinae</taxon>
        <taxon>Satyrini</taxon>
        <taxon>Parargina</taxon>
        <taxon>Pararge</taxon>
    </lineage>
</organism>
<evidence type="ECO:0000313" key="1">
    <source>
        <dbReference type="EMBL" id="JAA84926.1"/>
    </source>
</evidence>
<reference evidence="1" key="1">
    <citation type="journal article" date="2013" name="BMC Genomics">
        <title>Unscrambling butterfly oogenesis.</title>
        <authorList>
            <person name="Carter J.M."/>
            <person name="Baker S.C."/>
            <person name="Pink R."/>
            <person name="Carter D.R."/>
            <person name="Collins A."/>
            <person name="Tomlin J."/>
            <person name="Gibbs M."/>
            <person name="Breuker C.J."/>
        </authorList>
    </citation>
    <scope>NUCLEOTIDE SEQUENCE</scope>
    <source>
        <tissue evidence="1">Ovary</tissue>
    </source>
</reference>
<accession>S4P0L7</accession>
<proteinExistence type="predicted"/>
<sequence length="70" mass="7932">RPRRHPPVHRIVMTETIGRASKYLALLDQMHVSQRACIMRDSPARRGTVISDNLTNVTILWNPEPGGRST</sequence>
<dbReference type="AlphaFoldDB" id="S4P0L7"/>
<name>S4P0L7_9NEOP</name>
<reference evidence="1" key="2">
    <citation type="submission" date="2013-05" db="EMBL/GenBank/DDBJ databases">
        <authorList>
            <person name="Carter J.-M."/>
            <person name="Baker S.C."/>
            <person name="Pink R."/>
            <person name="Carter D.R.F."/>
            <person name="Collins A."/>
            <person name="Tomlin J."/>
            <person name="Gibbs M."/>
            <person name="Breuker C.J."/>
        </authorList>
    </citation>
    <scope>NUCLEOTIDE SEQUENCE</scope>
    <source>
        <tissue evidence="1">Ovary</tissue>
    </source>
</reference>